<dbReference type="Proteomes" id="UP000681722">
    <property type="component" value="Unassembled WGS sequence"/>
</dbReference>
<sequence length="111" mass="13086">MTAAKIALRKQLERQLLDIPSPKPLLQDILFIPNPSSFDFQMFQGLEDVLQCLSEITIVEKENLKRLPQRFTDRAEILDPFVCSQCKTDWTTRWWKNDREDKSDEDKDDVT</sequence>
<reference evidence="6" key="1">
    <citation type="submission" date="2021-02" db="EMBL/GenBank/DDBJ databases">
        <authorList>
            <person name="Nowell W R."/>
        </authorList>
    </citation>
    <scope>NUCLEOTIDE SEQUENCE</scope>
</reference>
<dbReference type="GO" id="GO:0016581">
    <property type="term" value="C:NuRD complex"/>
    <property type="evidence" value="ECO:0007669"/>
    <property type="project" value="TreeGrafter"/>
</dbReference>
<evidence type="ECO:0000256" key="5">
    <source>
        <dbReference type="ARBA" id="ARBA00023242"/>
    </source>
</evidence>
<comment type="caution">
    <text evidence="6">The sequence shown here is derived from an EMBL/GenBank/DDBJ whole genome shotgun (WGS) entry which is preliminary data.</text>
</comment>
<dbReference type="InterPro" id="IPR040386">
    <property type="entry name" value="P66"/>
</dbReference>
<dbReference type="PANTHER" id="PTHR13455">
    <property type="entry name" value="TRANSCRIPTIONAL REPRESSOR P66-RELATED"/>
    <property type="match status" value="1"/>
</dbReference>
<protein>
    <submittedName>
        <fullName evidence="6">Uncharacterized protein</fullName>
    </submittedName>
</protein>
<evidence type="ECO:0000313" key="7">
    <source>
        <dbReference type="EMBL" id="CAF4609536.1"/>
    </source>
</evidence>
<dbReference type="OrthoDB" id="8186989at2759"/>
<dbReference type="Proteomes" id="UP000663829">
    <property type="component" value="Unassembled WGS sequence"/>
</dbReference>
<keyword evidence="5" id="KW-0539">Nucleus</keyword>
<comment type="subcellular location">
    <subcellularLocation>
        <location evidence="1">Nucleus</location>
    </subcellularLocation>
</comment>
<dbReference type="GO" id="GO:0000122">
    <property type="term" value="P:negative regulation of transcription by RNA polymerase II"/>
    <property type="evidence" value="ECO:0007669"/>
    <property type="project" value="InterPro"/>
</dbReference>
<keyword evidence="3" id="KW-0175">Coiled coil</keyword>
<dbReference type="PANTHER" id="PTHR13455:SF7">
    <property type="entry name" value="SIMJANG, ISOFORM E"/>
    <property type="match status" value="1"/>
</dbReference>
<evidence type="ECO:0000256" key="3">
    <source>
        <dbReference type="ARBA" id="ARBA00023054"/>
    </source>
</evidence>
<dbReference type="EMBL" id="CAJNOQ010055965">
    <property type="protein sequence ID" value="CAF1661120.1"/>
    <property type="molecule type" value="Genomic_DNA"/>
</dbReference>
<dbReference type="EMBL" id="CAJOBC010130071">
    <property type="protein sequence ID" value="CAF4609536.1"/>
    <property type="molecule type" value="Genomic_DNA"/>
</dbReference>
<evidence type="ECO:0000256" key="1">
    <source>
        <dbReference type="ARBA" id="ARBA00004123"/>
    </source>
</evidence>
<name>A0A816FGC0_9BILA</name>
<keyword evidence="2" id="KW-0805">Transcription regulation</keyword>
<organism evidence="6 8">
    <name type="scientific">Didymodactylos carnosus</name>
    <dbReference type="NCBI Taxonomy" id="1234261"/>
    <lineage>
        <taxon>Eukaryota</taxon>
        <taxon>Metazoa</taxon>
        <taxon>Spiralia</taxon>
        <taxon>Gnathifera</taxon>
        <taxon>Rotifera</taxon>
        <taxon>Eurotatoria</taxon>
        <taxon>Bdelloidea</taxon>
        <taxon>Philodinida</taxon>
        <taxon>Philodinidae</taxon>
        <taxon>Didymodactylos</taxon>
    </lineage>
</organism>
<keyword evidence="8" id="KW-1185">Reference proteome</keyword>
<evidence type="ECO:0000313" key="8">
    <source>
        <dbReference type="Proteomes" id="UP000663829"/>
    </source>
</evidence>
<keyword evidence="4" id="KW-0804">Transcription</keyword>
<proteinExistence type="predicted"/>
<feature type="non-terminal residue" evidence="6">
    <location>
        <position position="111"/>
    </location>
</feature>
<evidence type="ECO:0000313" key="6">
    <source>
        <dbReference type="EMBL" id="CAF1661120.1"/>
    </source>
</evidence>
<evidence type="ECO:0000256" key="2">
    <source>
        <dbReference type="ARBA" id="ARBA00023015"/>
    </source>
</evidence>
<dbReference type="AlphaFoldDB" id="A0A816FGC0"/>
<accession>A0A816FGC0</accession>
<evidence type="ECO:0000256" key="4">
    <source>
        <dbReference type="ARBA" id="ARBA00023163"/>
    </source>
</evidence>
<gene>
    <name evidence="6" type="ORF">GPM918_LOCUS45981</name>
    <name evidence="7" type="ORF">SRO942_LOCUS49155</name>
</gene>